<comment type="catalytic activity">
    <reaction evidence="6">
        <text>N-acetyl-alpha-D-glucosamine 1-phosphate + UTP + H(+) = UDP-N-acetyl-alpha-D-glucosamine + diphosphate</text>
        <dbReference type="Rhea" id="RHEA:13509"/>
        <dbReference type="ChEBI" id="CHEBI:15378"/>
        <dbReference type="ChEBI" id="CHEBI:33019"/>
        <dbReference type="ChEBI" id="CHEBI:46398"/>
        <dbReference type="ChEBI" id="CHEBI:57705"/>
        <dbReference type="ChEBI" id="CHEBI:57776"/>
        <dbReference type="EC" id="2.7.7.23"/>
    </reaction>
</comment>
<feature type="compositionally biased region" description="Low complexity" evidence="7">
    <location>
        <begin position="10"/>
        <end position="21"/>
    </location>
</feature>
<name>A0AAD9I9R7_9PEZI</name>
<dbReference type="PANTHER" id="PTHR11952:SF2">
    <property type="entry name" value="LD24639P"/>
    <property type="match status" value="1"/>
</dbReference>
<keyword evidence="4" id="KW-0808">Transferase</keyword>
<keyword evidence="5" id="KW-0548">Nucleotidyltransferase</keyword>
<evidence type="ECO:0000256" key="7">
    <source>
        <dbReference type="SAM" id="MobiDB-lite"/>
    </source>
</evidence>
<evidence type="ECO:0000313" key="8">
    <source>
        <dbReference type="EMBL" id="KAK2073834.1"/>
    </source>
</evidence>
<dbReference type="EMBL" id="JAQQPM010000007">
    <property type="protein sequence ID" value="KAK2073834.1"/>
    <property type="molecule type" value="Genomic_DNA"/>
</dbReference>
<dbReference type="PANTHER" id="PTHR11952">
    <property type="entry name" value="UDP- GLUCOSE PYROPHOSPHORYLASE"/>
    <property type="match status" value="1"/>
</dbReference>
<organism evidence="8 9">
    <name type="scientific">Phyllachora maydis</name>
    <dbReference type="NCBI Taxonomy" id="1825666"/>
    <lineage>
        <taxon>Eukaryota</taxon>
        <taxon>Fungi</taxon>
        <taxon>Dikarya</taxon>
        <taxon>Ascomycota</taxon>
        <taxon>Pezizomycotina</taxon>
        <taxon>Sordariomycetes</taxon>
        <taxon>Sordariomycetidae</taxon>
        <taxon>Phyllachorales</taxon>
        <taxon>Phyllachoraceae</taxon>
        <taxon>Phyllachora</taxon>
    </lineage>
</organism>
<gene>
    <name evidence="8" type="ORF">P8C59_008081</name>
</gene>
<dbReference type="SUPFAM" id="SSF53448">
    <property type="entry name" value="Nucleotide-diphospho-sugar transferases"/>
    <property type="match status" value="1"/>
</dbReference>
<dbReference type="InterPro" id="IPR039741">
    <property type="entry name" value="UDP-sugar_pyrophosphorylase"/>
</dbReference>
<sequence length="513" mass="55449">MDKVKQLLHTSPSGSKGTPPSAEELSALRQKYDAAGQGHVFTFYHSLAPLEQETLFRQLAQFDPAHINKLADKALHPPEPDHDDDGHGHGAPPTLEPLPESATASILDSDAAEVDAWSAAGLELMAQNKVAVVLMAGGQGTRLGSAAPKGCYDIGLPSRKSLFQIQAERIRKVAQLAAATAAAAGGPVTVPWYVMTSGPTRGPTEDFFRQHGYFGLAADDVRIFEQGVLPCLSNEGKILLESKGRVAVAPDGNGGIYNALVASGVLADMERRGIEHVHAYCVDNCLVKVADPVFVGFAAAQGVDIATKAVRKRSATESVGLILCRNGRPDVVEYSEIDKATAEAQDPKQPGLLKFRAANIVNHYYSIRFLQSIPRWAGDLPHHVARKKIAYADVEKRGETVKPEKPNGIKLEQFVFDVFPMLELDKFACLEVRREDEFSPLKNARGTGEDDPDTSKRDIMQQGKRWVEAAGATVTREDPEAGIEVSPLMSYSGEGLEKLKGTTVRAPAVLEME</sequence>
<evidence type="ECO:0000256" key="6">
    <source>
        <dbReference type="ARBA" id="ARBA00048493"/>
    </source>
</evidence>
<dbReference type="Gene3D" id="3.90.550.10">
    <property type="entry name" value="Spore Coat Polysaccharide Biosynthesis Protein SpsA, Chain A"/>
    <property type="match status" value="1"/>
</dbReference>
<evidence type="ECO:0000256" key="1">
    <source>
        <dbReference type="ARBA" id="ARBA00005208"/>
    </source>
</evidence>
<dbReference type="InterPro" id="IPR002618">
    <property type="entry name" value="UDPGP_fam"/>
</dbReference>
<comment type="caution">
    <text evidence="8">The sequence shown here is derived from an EMBL/GenBank/DDBJ whole genome shotgun (WGS) entry which is preliminary data.</text>
</comment>
<protein>
    <recommendedName>
        <fullName evidence="3">UDP-N-acetylglucosamine diphosphorylase</fullName>
        <ecNumber evidence="3">2.7.7.23</ecNumber>
    </recommendedName>
</protein>
<comment type="pathway">
    <text evidence="1">Nucleotide-sugar biosynthesis; UDP-N-acetyl-alpha-D-glucosamine biosynthesis; UDP-N-acetyl-alpha-D-glucosamine from N-acetyl-alpha-D-glucosamine 1-phosphate: step 1/1.</text>
</comment>
<feature type="region of interest" description="Disordered" evidence="7">
    <location>
        <begin position="1"/>
        <end position="23"/>
    </location>
</feature>
<proteinExistence type="inferred from homology"/>
<dbReference type="EC" id="2.7.7.23" evidence="3"/>
<evidence type="ECO:0000256" key="5">
    <source>
        <dbReference type="ARBA" id="ARBA00022695"/>
    </source>
</evidence>
<accession>A0AAD9I9R7</accession>
<comment type="similarity">
    <text evidence="2">Belongs to the UDPGP type 1 family.</text>
</comment>
<dbReference type="GO" id="GO:0003977">
    <property type="term" value="F:UDP-N-acetylglucosamine diphosphorylase activity"/>
    <property type="evidence" value="ECO:0007669"/>
    <property type="project" value="UniProtKB-EC"/>
</dbReference>
<dbReference type="InterPro" id="IPR029044">
    <property type="entry name" value="Nucleotide-diphossugar_trans"/>
</dbReference>
<evidence type="ECO:0000256" key="2">
    <source>
        <dbReference type="ARBA" id="ARBA00010401"/>
    </source>
</evidence>
<dbReference type="GO" id="GO:0006048">
    <property type="term" value="P:UDP-N-acetylglucosamine biosynthetic process"/>
    <property type="evidence" value="ECO:0007669"/>
    <property type="project" value="TreeGrafter"/>
</dbReference>
<keyword evidence="9" id="KW-1185">Reference proteome</keyword>
<evidence type="ECO:0000256" key="3">
    <source>
        <dbReference type="ARBA" id="ARBA00012457"/>
    </source>
</evidence>
<dbReference type="Pfam" id="PF01704">
    <property type="entry name" value="UDPGP"/>
    <property type="match status" value="1"/>
</dbReference>
<dbReference type="AlphaFoldDB" id="A0AAD9I9R7"/>
<reference evidence="8" key="1">
    <citation type="journal article" date="2023" name="Mol. Plant Microbe Interact.">
        <title>Elucidating the Obligate Nature and Biological Capacity of an Invasive Fungal Corn Pathogen.</title>
        <authorList>
            <person name="MacCready J.S."/>
            <person name="Roggenkamp E.M."/>
            <person name="Gdanetz K."/>
            <person name="Chilvers M.I."/>
        </authorList>
    </citation>
    <scope>NUCLEOTIDE SEQUENCE</scope>
    <source>
        <strain evidence="8">PM02</strain>
    </source>
</reference>
<dbReference type="Proteomes" id="UP001217918">
    <property type="component" value="Unassembled WGS sequence"/>
</dbReference>
<evidence type="ECO:0000313" key="9">
    <source>
        <dbReference type="Proteomes" id="UP001217918"/>
    </source>
</evidence>
<feature type="compositionally biased region" description="Basic and acidic residues" evidence="7">
    <location>
        <begin position="73"/>
        <end position="88"/>
    </location>
</feature>
<evidence type="ECO:0000256" key="4">
    <source>
        <dbReference type="ARBA" id="ARBA00022679"/>
    </source>
</evidence>
<dbReference type="CDD" id="cd04193">
    <property type="entry name" value="UDPGlcNAc_PPase"/>
    <property type="match status" value="1"/>
</dbReference>
<feature type="region of interest" description="Disordered" evidence="7">
    <location>
        <begin position="73"/>
        <end position="99"/>
    </location>
</feature>
<dbReference type="FunFam" id="3.90.550.10:FF:000075">
    <property type="entry name" value="Probable UDP-N-acetylglucosamine pyrophosphorylase"/>
    <property type="match status" value="1"/>
</dbReference>